<name>A0A6N9Q397_9BACL</name>
<protein>
    <submittedName>
        <fullName evidence="5">MarR family transcriptional regulator</fullName>
    </submittedName>
</protein>
<dbReference type="AlphaFoldDB" id="A0A6N9Q397"/>
<proteinExistence type="predicted"/>
<organism evidence="5 6">
    <name type="scientific">Chengkuizengella marina</name>
    <dbReference type="NCBI Taxonomy" id="2507566"/>
    <lineage>
        <taxon>Bacteria</taxon>
        <taxon>Bacillati</taxon>
        <taxon>Bacillota</taxon>
        <taxon>Bacilli</taxon>
        <taxon>Bacillales</taxon>
        <taxon>Paenibacillaceae</taxon>
        <taxon>Chengkuizengella</taxon>
    </lineage>
</organism>
<evidence type="ECO:0000256" key="1">
    <source>
        <dbReference type="ARBA" id="ARBA00023015"/>
    </source>
</evidence>
<dbReference type="SMART" id="SM00347">
    <property type="entry name" value="HTH_MARR"/>
    <property type="match status" value="1"/>
</dbReference>
<dbReference type="Pfam" id="PF12802">
    <property type="entry name" value="MarR_2"/>
    <property type="match status" value="1"/>
</dbReference>
<dbReference type="SUPFAM" id="SSF46785">
    <property type="entry name" value="Winged helix' DNA-binding domain"/>
    <property type="match status" value="1"/>
</dbReference>
<comment type="caution">
    <text evidence="5">The sequence shown here is derived from an EMBL/GenBank/DDBJ whole genome shotgun (WGS) entry which is preliminary data.</text>
</comment>
<dbReference type="EMBL" id="SIJB01000023">
    <property type="protein sequence ID" value="NBI29277.1"/>
    <property type="molecule type" value="Genomic_DNA"/>
</dbReference>
<keyword evidence="6" id="KW-1185">Reference proteome</keyword>
<keyword evidence="1" id="KW-0805">Transcription regulation</keyword>
<dbReference type="GO" id="GO:0003700">
    <property type="term" value="F:DNA-binding transcription factor activity"/>
    <property type="evidence" value="ECO:0007669"/>
    <property type="project" value="InterPro"/>
</dbReference>
<sequence length="143" mass="16795">MDNKTLFNKLITFTSSVLRVTNDLTKDVRPDIITQVQYEILDFIAVAKQPITLSEISDCIRISMPNASREIRKLGELHLVEKKSDVEDRRKQFIYLTKDGETMMKKVYQQIEFNFKNRMENASAEDLKEIERAVDILQTKLYF</sequence>
<dbReference type="PROSITE" id="PS50995">
    <property type="entry name" value="HTH_MARR_2"/>
    <property type="match status" value="1"/>
</dbReference>
<keyword evidence="3" id="KW-0804">Transcription</keyword>
<keyword evidence="2" id="KW-0238">DNA-binding</keyword>
<dbReference type="InterPro" id="IPR000835">
    <property type="entry name" value="HTH_MarR-typ"/>
</dbReference>
<dbReference type="InterPro" id="IPR036388">
    <property type="entry name" value="WH-like_DNA-bd_sf"/>
</dbReference>
<dbReference type="Proteomes" id="UP000448943">
    <property type="component" value="Unassembled WGS sequence"/>
</dbReference>
<dbReference type="PANTHER" id="PTHR42756">
    <property type="entry name" value="TRANSCRIPTIONAL REGULATOR, MARR"/>
    <property type="match status" value="1"/>
</dbReference>
<evidence type="ECO:0000313" key="5">
    <source>
        <dbReference type="EMBL" id="NBI29277.1"/>
    </source>
</evidence>
<evidence type="ECO:0000256" key="2">
    <source>
        <dbReference type="ARBA" id="ARBA00023125"/>
    </source>
</evidence>
<dbReference type="GO" id="GO:0003677">
    <property type="term" value="F:DNA binding"/>
    <property type="evidence" value="ECO:0007669"/>
    <property type="project" value="UniProtKB-KW"/>
</dbReference>
<dbReference type="InterPro" id="IPR036390">
    <property type="entry name" value="WH_DNA-bd_sf"/>
</dbReference>
<dbReference type="OrthoDB" id="2314798at2"/>
<dbReference type="Gene3D" id="1.10.10.10">
    <property type="entry name" value="Winged helix-like DNA-binding domain superfamily/Winged helix DNA-binding domain"/>
    <property type="match status" value="1"/>
</dbReference>
<feature type="domain" description="HTH marR-type" evidence="4">
    <location>
        <begin position="3"/>
        <end position="142"/>
    </location>
</feature>
<evidence type="ECO:0000313" key="6">
    <source>
        <dbReference type="Proteomes" id="UP000448943"/>
    </source>
</evidence>
<accession>A0A6N9Q397</accession>
<evidence type="ECO:0000256" key="3">
    <source>
        <dbReference type="ARBA" id="ARBA00023163"/>
    </source>
</evidence>
<reference evidence="5 6" key="1">
    <citation type="submission" date="2019-01" db="EMBL/GenBank/DDBJ databases">
        <title>Chengkuizengella sp. nov., isolated from deep-sea sediment of East Pacific Ocean.</title>
        <authorList>
            <person name="Yang J."/>
            <person name="Lai Q."/>
            <person name="Shao Z."/>
        </authorList>
    </citation>
    <scope>NUCLEOTIDE SEQUENCE [LARGE SCALE GENOMIC DNA]</scope>
    <source>
        <strain evidence="5 6">YPA3-1-1</strain>
    </source>
</reference>
<gene>
    <name evidence="5" type="ORF">ERL59_09930</name>
</gene>
<dbReference type="PANTHER" id="PTHR42756:SF1">
    <property type="entry name" value="TRANSCRIPTIONAL REPRESSOR OF EMRAB OPERON"/>
    <property type="match status" value="1"/>
</dbReference>
<evidence type="ECO:0000259" key="4">
    <source>
        <dbReference type="PROSITE" id="PS50995"/>
    </source>
</evidence>
<dbReference type="RefSeq" id="WP_160646074.1">
    <property type="nucleotide sequence ID" value="NZ_SIJB01000023.1"/>
</dbReference>